<dbReference type="EMBL" id="JAKKPZ010000204">
    <property type="protein sequence ID" value="KAI1698789.1"/>
    <property type="molecule type" value="Genomic_DNA"/>
</dbReference>
<reference evidence="2" key="1">
    <citation type="submission" date="2022-01" db="EMBL/GenBank/DDBJ databases">
        <title>Genome Sequence Resource for Two Populations of Ditylenchus destructor, the Migratory Endoparasitic Phytonematode.</title>
        <authorList>
            <person name="Zhang H."/>
            <person name="Lin R."/>
            <person name="Xie B."/>
        </authorList>
    </citation>
    <scope>NUCLEOTIDE SEQUENCE</scope>
    <source>
        <strain evidence="2">BazhouSP</strain>
    </source>
</reference>
<dbReference type="Proteomes" id="UP001201812">
    <property type="component" value="Unassembled WGS sequence"/>
</dbReference>
<evidence type="ECO:0000256" key="1">
    <source>
        <dbReference type="SAM" id="SignalP"/>
    </source>
</evidence>
<name>A0AAD4MM33_9BILA</name>
<proteinExistence type="predicted"/>
<protein>
    <submittedName>
        <fullName evidence="2">Uncharacterized protein</fullName>
    </submittedName>
</protein>
<feature type="signal peptide" evidence="1">
    <location>
        <begin position="1"/>
        <end position="20"/>
    </location>
</feature>
<keyword evidence="1" id="KW-0732">Signal</keyword>
<organism evidence="2 3">
    <name type="scientific">Ditylenchus destructor</name>
    <dbReference type="NCBI Taxonomy" id="166010"/>
    <lineage>
        <taxon>Eukaryota</taxon>
        <taxon>Metazoa</taxon>
        <taxon>Ecdysozoa</taxon>
        <taxon>Nematoda</taxon>
        <taxon>Chromadorea</taxon>
        <taxon>Rhabditida</taxon>
        <taxon>Tylenchina</taxon>
        <taxon>Tylenchomorpha</taxon>
        <taxon>Sphaerularioidea</taxon>
        <taxon>Anguinidae</taxon>
        <taxon>Anguininae</taxon>
        <taxon>Ditylenchus</taxon>
    </lineage>
</organism>
<dbReference type="AlphaFoldDB" id="A0AAD4MM33"/>
<accession>A0AAD4MM33</accession>
<feature type="chain" id="PRO_5042154582" evidence="1">
    <location>
        <begin position="21"/>
        <end position="70"/>
    </location>
</feature>
<comment type="caution">
    <text evidence="2">The sequence shown here is derived from an EMBL/GenBank/DDBJ whole genome shotgun (WGS) entry which is preliminary data.</text>
</comment>
<sequence length="70" mass="8039">MTLNFLLLATLSFLAIFVKCGDQRGHQRHWARQIYCSLLLVTYFCLHWSSAVSDGCECLDADCEITEDCY</sequence>
<keyword evidence="3" id="KW-1185">Reference proteome</keyword>
<evidence type="ECO:0000313" key="3">
    <source>
        <dbReference type="Proteomes" id="UP001201812"/>
    </source>
</evidence>
<evidence type="ECO:0000313" key="2">
    <source>
        <dbReference type="EMBL" id="KAI1698789.1"/>
    </source>
</evidence>
<gene>
    <name evidence="2" type="ORF">DdX_17702</name>
</gene>